<gene>
    <name evidence="1" type="ORF">Cboi01_000431100</name>
</gene>
<sequence>MLRRTSQSLGRKAAEKMGIYLPPKFSSILEPNRHFASLKVPASKDTKTVVGIGRFPPDDYIPSMFLDTKSQQNQQQQSSSSMFTVNSDDSNNNNNINKLSHSSSSTHSNPLKKLLRIMVITSEGLFYTFGLDPERGGDCILLNQYSLLNDTINTSA</sequence>
<reference evidence="1" key="1">
    <citation type="submission" date="2023-04" db="EMBL/GenBank/DDBJ databases">
        <title>Candida boidinii NBRC 1967.</title>
        <authorList>
            <person name="Ichikawa N."/>
            <person name="Sato H."/>
            <person name="Tonouchi N."/>
        </authorList>
    </citation>
    <scope>NUCLEOTIDE SEQUENCE</scope>
    <source>
        <strain evidence="1">NBRC 1967</strain>
    </source>
</reference>
<keyword evidence="2" id="KW-1185">Reference proteome</keyword>
<comment type="caution">
    <text evidence="1">The sequence shown here is derived from an EMBL/GenBank/DDBJ whole genome shotgun (WGS) entry which is preliminary data.</text>
</comment>
<organism evidence="1 2">
    <name type="scientific">Candida boidinii</name>
    <name type="common">Yeast</name>
    <dbReference type="NCBI Taxonomy" id="5477"/>
    <lineage>
        <taxon>Eukaryota</taxon>
        <taxon>Fungi</taxon>
        <taxon>Dikarya</taxon>
        <taxon>Ascomycota</taxon>
        <taxon>Saccharomycotina</taxon>
        <taxon>Pichiomycetes</taxon>
        <taxon>Pichiales</taxon>
        <taxon>Pichiaceae</taxon>
        <taxon>Ogataea</taxon>
        <taxon>Ogataea/Candida clade</taxon>
    </lineage>
</organism>
<dbReference type="Proteomes" id="UP001165101">
    <property type="component" value="Unassembled WGS sequence"/>
</dbReference>
<dbReference type="EMBL" id="BSXV01002726">
    <property type="protein sequence ID" value="GME96565.1"/>
    <property type="molecule type" value="Genomic_DNA"/>
</dbReference>
<name>A0ACB5TW26_CANBO</name>
<protein>
    <submittedName>
        <fullName evidence="1">Unnamed protein product</fullName>
    </submittedName>
</protein>
<evidence type="ECO:0000313" key="1">
    <source>
        <dbReference type="EMBL" id="GME96565.1"/>
    </source>
</evidence>
<accession>A0ACB5TW26</accession>
<evidence type="ECO:0000313" key="2">
    <source>
        <dbReference type="Proteomes" id="UP001165101"/>
    </source>
</evidence>
<proteinExistence type="predicted"/>